<dbReference type="InParanoid" id="K1QS47"/>
<evidence type="ECO:0000313" key="2">
    <source>
        <dbReference type="EMBL" id="EKC33999.1"/>
    </source>
</evidence>
<feature type="compositionally biased region" description="Basic and acidic residues" evidence="1">
    <location>
        <begin position="44"/>
        <end position="55"/>
    </location>
</feature>
<feature type="region of interest" description="Disordered" evidence="1">
    <location>
        <begin position="249"/>
        <end position="278"/>
    </location>
</feature>
<sequence>MGLDCTGTCPPQYYGRLCQSHCNCSIFQFCNNKYGCLENETKRNPEEEHRYERRRSLPSTEGVENEQPRGQAEENNYTDLRRSALFPIYDNPDERMPCPNSNTAPADAAKSLALWDLSIDGEDDSSDEEESEDEGYGQLFKHEMYNVLSLRRTYPDKSIHVRPFSNDAMINTSSNETPDGYQSIQLATSKVPEEASKKLSRSLCEKATIRQSLISETIEEYIQTSKVTRNLDVHEDEVEQPCMSCREAECENQPEKRTKNEEFPEVSLTDSPDDNSPNQVYTQVIKKRMLSSTENKISEKNSAEVDPLLSKKTIGFSSDEKVLSELSGSSLVATDEGNLKSSADKDTSSEEYFEANLLVDFPPIMAGYKNASEEVDCDGSDDTWKIVAFTLIGSITSILAVGLLKGKVFASKK</sequence>
<feature type="region of interest" description="Disordered" evidence="1">
    <location>
        <begin position="44"/>
        <end position="81"/>
    </location>
</feature>
<organism evidence="2">
    <name type="scientific">Magallana gigas</name>
    <name type="common">Pacific oyster</name>
    <name type="synonym">Crassostrea gigas</name>
    <dbReference type="NCBI Taxonomy" id="29159"/>
    <lineage>
        <taxon>Eukaryota</taxon>
        <taxon>Metazoa</taxon>
        <taxon>Spiralia</taxon>
        <taxon>Lophotrochozoa</taxon>
        <taxon>Mollusca</taxon>
        <taxon>Bivalvia</taxon>
        <taxon>Autobranchia</taxon>
        <taxon>Pteriomorphia</taxon>
        <taxon>Ostreida</taxon>
        <taxon>Ostreoidea</taxon>
        <taxon>Ostreidae</taxon>
        <taxon>Magallana</taxon>
    </lineage>
</organism>
<reference evidence="2" key="1">
    <citation type="journal article" date="2012" name="Nature">
        <title>The oyster genome reveals stress adaptation and complexity of shell formation.</title>
        <authorList>
            <person name="Zhang G."/>
            <person name="Fang X."/>
            <person name="Guo X."/>
            <person name="Li L."/>
            <person name="Luo R."/>
            <person name="Xu F."/>
            <person name="Yang P."/>
            <person name="Zhang L."/>
            <person name="Wang X."/>
            <person name="Qi H."/>
            <person name="Xiong Z."/>
            <person name="Que H."/>
            <person name="Xie Y."/>
            <person name="Holland P.W."/>
            <person name="Paps J."/>
            <person name="Zhu Y."/>
            <person name="Wu F."/>
            <person name="Chen Y."/>
            <person name="Wang J."/>
            <person name="Peng C."/>
            <person name="Meng J."/>
            <person name="Yang L."/>
            <person name="Liu J."/>
            <person name="Wen B."/>
            <person name="Zhang N."/>
            <person name="Huang Z."/>
            <person name="Zhu Q."/>
            <person name="Feng Y."/>
            <person name="Mount A."/>
            <person name="Hedgecock D."/>
            <person name="Xu Z."/>
            <person name="Liu Y."/>
            <person name="Domazet-Loso T."/>
            <person name="Du Y."/>
            <person name="Sun X."/>
            <person name="Zhang S."/>
            <person name="Liu B."/>
            <person name="Cheng P."/>
            <person name="Jiang X."/>
            <person name="Li J."/>
            <person name="Fan D."/>
            <person name="Wang W."/>
            <person name="Fu W."/>
            <person name="Wang T."/>
            <person name="Wang B."/>
            <person name="Zhang J."/>
            <person name="Peng Z."/>
            <person name="Li Y."/>
            <person name="Li N."/>
            <person name="Wang J."/>
            <person name="Chen M."/>
            <person name="He Y."/>
            <person name="Tan F."/>
            <person name="Song X."/>
            <person name="Zheng Q."/>
            <person name="Huang R."/>
            <person name="Yang H."/>
            <person name="Du X."/>
            <person name="Chen L."/>
            <person name="Yang M."/>
            <person name="Gaffney P.M."/>
            <person name="Wang S."/>
            <person name="Luo L."/>
            <person name="She Z."/>
            <person name="Ming Y."/>
            <person name="Huang W."/>
            <person name="Zhang S."/>
            <person name="Huang B."/>
            <person name="Zhang Y."/>
            <person name="Qu T."/>
            <person name="Ni P."/>
            <person name="Miao G."/>
            <person name="Wang J."/>
            <person name="Wang Q."/>
            <person name="Steinberg C.E."/>
            <person name="Wang H."/>
            <person name="Li N."/>
            <person name="Qian L."/>
            <person name="Zhang G."/>
            <person name="Li Y."/>
            <person name="Yang H."/>
            <person name="Liu X."/>
            <person name="Wang J."/>
            <person name="Yin Y."/>
            <person name="Wang J."/>
        </authorList>
    </citation>
    <scope>NUCLEOTIDE SEQUENCE [LARGE SCALE GENOMIC DNA]</scope>
    <source>
        <strain evidence="2">05x7-T-G4-1.051#20</strain>
    </source>
</reference>
<feature type="compositionally biased region" description="Basic and acidic residues" evidence="1">
    <location>
        <begin position="249"/>
        <end position="262"/>
    </location>
</feature>
<feature type="compositionally biased region" description="Polar residues" evidence="1">
    <location>
        <begin position="268"/>
        <end position="278"/>
    </location>
</feature>
<dbReference type="AlphaFoldDB" id="K1QS47"/>
<gene>
    <name evidence="2" type="ORF">CGI_10008287</name>
</gene>
<accession>K1QS47</accession>
<evidence type="ECO:0000256" key="1">
    <source>
        <dbReference type="SAM" id="MobiDB-lite"/>
    </source>
</evidence>
<dbReference type="EMBL" id="JH817680">
    <property type="protein sequence ID" value="EKC33999.1"/>
    <property type="molecule type" value="Genomic_DNA"/>
</dbReference>
<proteinExistence type="predicted"/>
<protein>
    <submittedName>
        <fullName evidence="2">Uncharacterized protein</fullName>
    </submittedName>
</protein>
<name>K1QS47_MAGGI</name>
<dbReference type="HOGENOM" id="CLU_666073_0_0_1"/>